<evidence type="ECO:0000259" key="8">
    <source>
        <dbReference type="PROSITE" id="PS50118"/>
    </source>
</evidence>
<keyword evidence="4" id="KW-0804">Transcription</keyword>
<evidence type="ECO:0000256" key="1">
    <source>
        <dbReference type="ARBA" id="ARBA00004123"/>
    </source>
</evidence>
<accession>A0A9N9BS09</accession>
<organism evidence="9 10">
    <name type="scientific">Paraglomus brasilianum</name>
    <dbReference type="NCBI Taxonomy" id="144538"/>
    <lineage>
        <taxon>Eukaryota</taxon>
        <taxon>Fungi</taxon>
        <taxon>Fungi incertae sedis</taxon>
        <taxon>Mucoromycota</taxon>
        <taxon>Glomeromycotina</taxon>
        <taxon>Glomeromycetes</taxon>
        <taxon>Paraglomerales</taxon>
        <taxon>Paraglomeraceae</taxon>
        <taxon>Paraglomus</taxon>
    </lineage>
</organism>
<protein>
    <submittedName>
        <fullName evidence="9">10499_t:CDS:1</fullName>
    </submittedName>
</protein>
<evidence type="ECO:0000313" key="9">
    <source>
        <dbReference type="EMBL" id="CAG8575709.1"/>
    </source>
</evidence>
<name>A0A9N9BS09_9GLOM</name>
<dbReference type="CDD" id="cd01389">
    <property type="entry name" value="HMG-box_ROX1-like"/>
    <property type="match status" value="1"/>
</dbReference>
<dbReference type="SUPFAM" id="SSF47095">
    <property type="entry name" value="HMG-box"/>
    <property type="match status" value="1"/>
</dbReference>
<gene>
    <name evidence="9" type="ORF">PBRASI_LOCUS6346</name>
</gene>
<dbReference type="PANTHER" id="PTHR45803:SF5">
    <property type="entry name" value="SOX100B"/>
    <property type="match status" value="1"/>
</dbReference>
<evidence type="ECO:0000256" key="6">
    <source>
        <dbReference type="PROSITE-ProRule" id="PRU00267"/>
    </source>
</evidence>
<dbReference type="OrthoDB" id="6247875at2759"/>
<dbReference type="EMBL" id="CAJVPI010000833">
    <property type="protein sequence ID" value="CAG8575709.1"/>
    <property type="molecule type" value="Genomic_DNA"/>
</dbReference>
<feature type="DNA-binding region" description="HMG box" evidence="6">
    <location>
        <begin position="43"/>
        <end position="111"/>
    </location>
</feature>
<dbReference type="Gene3D" id="1.10.30.10">
    <property type="entry name" value="High mobility group box domain"/>
    <property type="match status" value="1"/>
</dbReference>
<feature type="domain" description="HMG box" evidence="8">
    <location>
        <begin position="43"/>
        <end position="111"/>
    </location>
</feature>
<evidence type="ECO:0000313" key="10">
    <source>
        <dbReference type="Proteomes" id="UP000789739"/>
    </source>
</evidence>
<evidence type="ECO:0000256" key="7">
    <source>
        <dbReference type="SAM" id="MobiDB-lite"/>
    </source>
</evidence>
<dbReference type="PROSITE" id="PS50118">
    <property type="entry name" value="HMG_BOX_2"/>
    <property type="match status" value="1"/>
</dbReference>
<dbReference type="InterPro" id="IPR050917">
    <property type="entry name" value="SOX_TF"/>
</dbReference>
<reference evidence="9" key="1">
    <citation type="submission" date="2021-06" db="EMBL/GenBank/DDBJ databases">
        <authorList>
            <person name="Kallberg Y."/>
            <person name="Tangrot J."/>
            <person name="Rosling A."/>
        </authorList>
    </citation>
    <scope>NUCLEOTIDE SEQUENCE</scope>
    <source>
        <strain evidence="9">BR232B</strain>
    </source>
</reference>
<dbReference type="GO" id="GO:0000981">
    <property type="term" value="F:DNA-binding transcription factor activity, RNA polymerase II-specific"/>
    <property type="evidence" value="ECO:0007669"/>
    <property type="project" value="TreeGrafter"/>
</dbReference>
<evidence type="ECO:0000256" key="3">
    <source>
        <dbReference type="ARBA" id="ARBA00023125"/>
    </source>
</evidence>
<dbReference type="InterPro" id="IPR009071">
    <property type="entry name" value="HMG_box_dom"/>
</dbReference>
<keyword evidence="2" id="KW-0805">Transcription regulation</keyword>
<keyword evidence="10" id="KW-1185">Reference proteome</keyword>
<dbReference type="SMART" id="SM00398">
    <property type="entry name" value="HMG"/>
    <property type="match status" value="1"/>
</dbReference>
<keyword evidence="5 6" id="KW-0539">Nucleus</keyword>
<keyword evidence="3 6" id="KW-0238">DNA-binding</keyword>
<dbReference type="AlphaFoldDB" id="A0A9N9BS09"/>
<proteinExistence type="predicted"/>
<dbReference type="GO" id="GO:0000978">
    <property type="term" value="F:RNA polymerase II cis-regulatory region sequence-specific DNA binding"/>
    <property type="evidence" value="ECO:0007669"/>
    <property type="project" value="TreeGrafter"/>
</dbReference>
<dbReference type="GO" id="GO:0005634">
    <property type="term" value="C:nucleus"/>
    <property type="evidence" value="ECO:0007669"/>
    <property type="project" value="UniProtKB-SubCell"/>
</dbReference>
<feature type="region of interest" description="Disordered" evidence="7">
    <location>
        <begin position="149"/>
        <end position="172"/>
    </location>
</feature>
<evidence type="ECO:0000256" key="5">
    <source>
        <dbReference type="ARBA" id="ARBA00023242"/>
    </source>
</evidence>
<dbReference type="InterPro" id="IPR036910">
    <property type="entry name" value="HMG_box_dom_sf"/>
</dbReference>
<dbReference type="Proteomes" id="UP000789739">
    <property type="component" value="Unassembled WGS sequence"/>
</dbReference>
<comment type="subcellular location">
    <subcellularLocation>
        <location evidence="1">Nucleus</location>
    </subcellularLocation>
</comment>
<dbReference type="Pfam" id="PF00505">
    <property type="entry name" value="HMG_box"/>
    <property type="match status" value="1"/>
</dbReference>
<comment type="caution">
    <text evidence="9">The sequence shown here is derived from an EMBL/GenBank/DDBJ whole genome shotgun (WGS) entry which is preliminary data.</text>
</comment>
<sequence>MSTSIKESLSPLERNLLLNPPYPLNIPLDDLLGNNRKIKKPFPPRPQNAWIIFRKNFESEFRSRYPNSSVLEISRIASTHWKSQPDFVKNYFEVLSKLARQQHKHAYPGYTYAPRRQKLVKPRTQKYEKLVIVEGKIAGYRNKKCAKDEENRNRIEKNENENKQMDKRANDKEVSYDVQHKDSATPSIRNDMLELPNVNNMPSNETYQADNYAFTDNIGINLNSLSFNYYPVHMYPLVDMTRNEQPYIAADGYVNEDYFTYNVCG</sequence>
<dbReference type="PANTHER" id="PTHR45803">
    <property type="entry name" value="SOX100B"/>
    <property type="match status" value="1"/>
</dbReference>
<evidence type="ECO:0000256" key="4">
    <source>
        <dbReference type="ARBA" id="ARBA00023163"/>
    </source>
</evidence>
<evidence type="ECO:0000256" key="2">
    <source>
        <dbReference type="ARBA" id="ARBA00023015"/>
    </source>
</evidence>